<proteinExistence type="predicted"/>
<dbReference type="EMBL" id="JAKGSI010000002">
    <property type="protein sequence ID" value="MCF4006639.1"/>
    <property type="molecule type" value="Genomic_DNA"/>
</dbReference>
<comment type="caution">
    <text evidence="1">The sequence shown here is derived from an EMBL/GenBank/DDBJ whole genome shotgun (WGS) entry which is preliminary data.</text>
</comment>
<dbReference type="AlphaFoldDB" id="A0A9X1QNY7"/>
<dbReference type="RefSeq" id="WP_236118424.1">
    <property type="nucleotide sequence ID" value="NZ_JAKGSI010000002.1"/>
</dbReference>
<organism evidence="1 2">
    <name type="scientific">Corynebacterium uropygiale</name>
    <dbReference type="NCBI Taxonomy" id="1775911"/>
    <lineage>
        <taxon>Bacteria</taxon>
        <taxon>Bacillati</taxon>
        <taxon>Actinomycetota</taxon>
        <taxon>Actinomycetes</taxon>
        <taxon>Mycobacteriales</taxon>
        <taxon>Corynebacteriaceae</taxon>
        <taxon>Corynebacterium</taxon>
    </lineage>
</organism>
<accession>A0A9X1QNY7</accession>
<evidence type="ECO:0000313" key="2">
    <source>
        <dbReference type="Proteomes" id="UP001139336"/>
    </source>
</evidence>
<sequence>MMETFGPDVETFTADLEYFSTGGYLKEGEKEHWDAPFDPAAATQVKEILHRYLEALDAHREGAPPEDALAVFRRTHEALTQLNHEHGDAVLEQEEAKDLEAFFRATLSECGVTEENLEELDLSEA</sequence>
<dbReference type="Proteomes" id="UP001139336">
    <property type="component" value="Unassembled WGS sequence"/>
</dbReference>
<evidence type="ECO:0000313" key="1">
    <source>
        <dbReference type="EMBL" id="MCF4006639.1"/>
    </source>
</evidence>
<protein>
    <submittedName>
        <fullName evidence="1">Uncharacterized protein</fullName>
    </submittedName>
</protein>
<reference evidence="1" key="1">
    <citation type="submission" date="2022-01" db="EMBL/GenBank/DDBJ databases">
        <title>Corynebacterium sp. nov isolated from isolated from the feces of the greater white-fronted geese (Anser albifrons) at Poyang Lake, PR China.</title>
        <authorList>
            <person name="Liu Q."/>
        </authorList>
    </citation>
    <scope>NUCLEOTIDE SEQUENCE</scope>
    <source>
        <strain evidence="1">JCM 32435</strain>
    </source>
</reference>
<gene>
    <name evidence="1" type="ORF">L1O03_05530</name>
</gene>
<name>A0A9X1QNY7_9CORY</name>
<keyword evidence="2" id="KW-1185">Reference proteome</keyword>